<dbReference type="EMBL" id="CAJOBC010002239">
    <property type="protein sequence ID" value="CAF3722926.1"/>
    <property type="molecule type" value="Genomic_DNA"/>
</dbReference>
<dbReference type="Proteomes" id="UP000681722">
    <property type="component" value="Unassembled WGS sequence"/>
</dbReference>
<evidence type="ECO:0000313" key="4">
    <source>
        <dbReference type="Proteomes" id="UP000663829"/>
    </source>
</evidence>
<dbReference type="AlphaFoldDB" id="A0A814CYK4"/>
<comment type="caution">
    <text evidence="2">The sequence shown here is derived from an EMBL/GenBank/DDBJ whole genome shotgun (WGS) entry which is preliminary data.</text>
</comment>
<keyword evidence="4" id="KW-1185">Reference proteome</keyword>
<feature type="region of interest" description="Disordered" evidence="1">
    <location>
        <begin position="46"/>
        <end position="67"/>
    </location>
</feature>
<gene>
    <name evidence="2" type="ORF">GPM918_LOCUS11018</name>
    <name evidence="3" type="ORF">SRO942_LOCUS11019</name>
</gene>
<dbReference type="OrthoDB" id="10231144at2759"/>
<evidence type="ECO:0000256" key="1">
    <source>
        <dbReference type="SAM" id="MobiDB-lite"/>
    </source>
</evidence>
<organism evidence="2 4">
    <name type="scientific">Didymodactylos carnosus</name>
    <dbReference type="NCBI Taxonomy" id="1234261"/>
    <lineage>
        <taxon>Eukaryota</taxon>
        <taxon>Metazoa</taxon>
        <taxon>Spiralia</taxon>
        <taxon>Gnathifera</taxon>
        <taxon>Rotifera</taxon>
        <taxon>Eurotatoria</taxon>
        <taxon>Bdelloidea</taxon>
        <taxon>Philodinida</taxon>
        <taxon>Philodinidae</taxon>
        <taxon>Didymodactylos</taxon>
    </lineage>
</organism>
<proteinExistence type="predicted"/>
<sequence length="195" mass="22988">MIGRSGIPSYQQTIRNYMKIQTRGDFNYLMCFREEYYCSIEYELGDDDEEESSSESDDSSDEDDDDDEYTLVTRFYEKLSKSWYCQCPTGERSCESPIELLKGINEQHEEIQIEFLRWFSVMTSTQAGRLSLIGVEDDLVSTFTDYILNETYSKSVKYEIIVLLYNLLYIDSNTRVRIFTRYLQRCLALTNLSFP</sequence>
<reference evidence="2" key="1">
    <citation type="submission" date="2021-02" db="EMBL/GenBank/DDBJ databases">
        <authorList>
            <person name="Nowell W R."/>
        </authorList>
    </citation>
    <scope>NUCLEOTIDE SEQUENCE</scope>
</reference>
<evidence type="ECO:0000313" key="3">
    <source>
        <dbReference type="EMBL" id="CAF3722926.1"/>
    </source>
</evidence>
<protein>
    <submittedName>
        <fullName evidence="2">Uncharacterized protein</fullName>
    </submittedName>
</protein>
<dbReference type="EMBL" id="CAJNOQ010002239">
    <property type="protein sequence ID" value="CAF0946806.1"/>
    <property type="molecule type" value="Genomic_DNA"/>
</dbReference>
<dbReference type="Proteomes" id="UP000663829">
    <property type="component" value="Unassembled WGS sequence"/>
</dbReference>
<name>A0A814CYK4_9BILA</name>
<evidence type="ECO:0000313" key="2">
    <source>
        <dbReference type="EMBL" id="CAF0946806.1"/>
    </source>
</evidence>
<accession>A0A814CYK4</accession>